<dbReference type="Gene3D" id="3.30.70.1120">
    <property type="entry name" value="TT1725-like"/>
    <property type="match status" value="1"/>
</dbReference>
<dbReference type="eggNOG" id="COG1550">
    <property type="taxonomic scope" value="Bacteria"/>
</dbReference>
<gene>
    <name evidence="1" type="ordered locus">Theam_0409</name>
</gene>
<dbReference type="HOGENOM" id="CLU_149981_4_0_0"/>
<evidence type="ECO:0000313" key="2">
    <source>
        <dbReference type="Proteomes" id="UP000006362"/>
    </source>
</evidence>
<name>E8T4W9_THEA1</name>
<dbReference type="STRING" id="648996.Theam_0409"/>
<dbReference type="RefSeq" id="WP_013537167.1">
    <property type="nucleotide sequence ID" value="NC_014926.1"/>
</dbReference>
<evidence type="ECO:0008006" key="3">
    <source>
        <dbReference type="Google" id="ProtNLM"/>
    </source>
</evidence>
<dbReference type="InterPro" id="IPR007546">
    <property type="entry name" value="DUF503"/>
</dbReference>
<dbReference type="Pfam" id="PF04456">
    <property type="entry name" value="DUF503"/>
    <property type="match status" value="1"/>
</dbReference>
<dbReference type="EMBL" id="CP002444">
    <property type="protein sequence ID" value="ADU96381.1"/>
    <property type="molecule type" value="Genomic_DNA"/>
</dbReference>
<dbReference type="KEGG" id="tam:Theam_0409"/>
<dbReference type="Proteomes" id="UP000006362">
    <property type="component" value="Chromosome"/>
</dbReference>
<dbReference type="AlphaFoldDB" id="E8T4W9"/>
<organism evidence="1 2">
    <name type="scientific">Thermovibrio ammonificans (strain DSM 15698 / JCM 12110 / HB-1)</name>
    <dbReference type="NCBI Taxonomy" id="648996"/>
    <lineage>
        <taxon>Bacteria</taxon>
        <taxon>Pseudomonadati</taxon>
        <taxon>Aquificota</taxon>
        <taxon>Aquificia</taxon>
        <taxon>Desulfurobacteriales</taxon>
        <taxon>Desulfurobacteriaceae</taxon>
        <taxon>Thermovibrio</taxon>
    </lineage>
</organism>
<dbReference type="PANTHER" id="PTHR36441:SF1">
    <property type="entry name" value="DUF503 DOMAIN-CONTAINING PROTEIN"/>
    <property type="match status" value="1"/>
</dbReference>
<dbReference type="InterPro" id="IPR036746">
    <property type="entry name" value="TT1725-like_sf"/>
</dbReference>
<dbReference type="SUPFAM" id="SSF103007">
    <property type="entry name" value="Hypothetical protein TT1725"/>
    <property type="match status" value="1"/>
</dbReference>
<protein>
    <recommendedName>
        <fullName evidence="3">DUF503 domain-containing protein</fullName>
    </recommendedName>
</protein>
<sequence length="95" mass="10534">MASVIGYLELELYIPQAHSLKEKRGVVKGTVERIKKKFNASVSEVDAQDSWQRAVIGVAVVGTSSKVVDATLESIVRFIDELYPGLLTTYHKELL</sequence>
<keyword evidence="2" id="KW-1185">Reference proteome</keyword>
<dbReference type="PANTHER" id="PTHR36441">
    <property type="entry name" value="HYPOTHETICAL CYTOSOLIC PROTEIN"/>
    <property type="match status" value="1"/>
</dbReference>
<dbReference type="OrthoDB" id="9809023at2"/>
<evidence type="ECO:0000313" key="1">
    <source>
        <dbReference type="EMBL" id="ADU96381.1"/>
    </source>
</evidence>
<proteinExistence type="predicted"/>
<accession>E8T4W9</accession>
<reference evidence="1" key="1">
    <citation type="submission" date="2011-01" db="EMBL/GenBank/DDBJ databases">
        <title>Complete sequence of chromosome of Thermovibrio ammonificans HB-1.</title>
        <authorList>
            <consortium name="US DOE Joint Genome Institute"/>
            <person name="Lucas S."/>
            <person name="Copeland A."/>
            <person name="Lapidus A."/>
            <person name="Cheng J.-F."/>
            <person name="Goodwin L."/>
            <person name="Pitluck S."/>
            <person name="Davenport K."/>
            <person name="Detter J.C."/>
            <person name="Han C."/>
            <person name="Tapia R."/>
            <person name="Land M."/>
            <person name="Hauser L."/>
            <person name="Kyrpides N."/>
            <person name="Ivanova N."/>
            <person name="Ovchinnikova G."/>
            <person name="Vetriani C."/>
            <person name="Woyke T."/>
        </authorList>
    </citation>
    <scope>NUCLEOTIDE SEQUENCE [LARGE SCALE GENOMIC DNA]</scope>
    <source>
        <strain evidence="1">HB-1</strain>
    </source>
</reference>